<comment type="similarity">
    <text evidence="2">Belongs to the amino acid-polyamine-organocation (APC) superfamily. Spore germination protein (SGP) (TC 2.A.3.9) family.</text>
</comment>
<gene>
    <name evidence="9" type="ORF">LIP_0796</name>
</gene>
<evidence type="ECO:0000256" key="8">
    <source>
        <dbReference type="SAM" id="Phobius"/>
    </source>
</evidence>
<evidence type="ECO:0000256" key="4">
    <source>
        <dbReference type="ARBA" id="ARBA00022544"/>
    </source>
</evidence>
<feature type="transmembrane region" description="Helical" evidence="8">
    <location>
        <begin position="147"/>
        <end position="172"/>
    </location>
</feature>
<evidence type="ECO:0000256" key="2">
    <source>
        <dbReference type="ARBA" id="ARBA00007998"/>
    </source>
</evidence>
<accession>A0A0K2SHT4</accession>
<dbReference type="STRING" id="1555112.LIP_0796"/>
<feature type="transmembrane region" description="Helical" evidence="8">
    <location>
        <begin position="88"/>
        <end position="109"/>
    </location>
</feature>
<evidence type="ECO:0000313" key="9">
    <source>
        <dbReference type="EMBL" id="BAS26653.1"/>
    </source>
</evidence>
<evidence type="ECO:0000256" key="7">
    <source>
        <dbReference type="ARBA" id="ARBA00023136"/>
    </source>
</evidence>
<evidence type="ECO:0000313" key="10">
    <source>
        <dbReference type="Proteomes" id="UP000065807"/>
    </source>
</evidence>
<sequence>MDLTRPPEAGKISPGQVCGLVVAVVLPTSVLYVPSLSVVAGQARQDGWLSLLLATAAAMVVLAAAWQVSMRHPGRTLVQILGIEWGPWAGGAVGLLYFVGILVHGALLLRAFSEALGITVLPTTPALVIAGSQIALCVYAARRGVEVLARIGQVATPLLVFSLLLLFGLAWSDFRLDRIPPLLTTQSSAILRGAVWPLAWLLQAQILMEIAFPFVQGPRGVARPFFSGLAMTGLLLVASLVAAQAVLGVHMASHSVVLMLKLAREVRPIEFLSRTEALYLAFWHMASFVEITAFLHAGAMVGSEVLALRGARVLVAPVGLLMTLAGTLLFRTLGDLVHFTEQVLPVYAILLGGVIPLILLVFSLRARPVGT</sequence>
<feature type="transmembrane region" description="Helical" evidence="8">
    <location>
        <begin position="343"/>
        <end position="364"/>
    </location>
</feature>
<keyword evidence="10" id="KW-1185">Reference proteome</keyword>
<keyword evidence="7 8" id="KW-0472">Membrane</keyword>
<reference evidence="10" key="1">
    <citation type="submission" date="2015-07" db="EMBL/GenBank/DDBJ databases">
        <title>Complete genome sequence and phylogenetic analysis of Limnochorda pilosa.</title>
        <authorList>
            <person name="Watanabe M."/>
            <person name="Kojima H."/>
            <person name="Fukui M."/>
        </authorList>
    </citation>
    <scope>NUCLEOTIDE SEQUENCE [LARGE SCALE GENOMIC DNA]</scope>
    <source>
        <strain evidence="10">HC45</strain>
    </source>
</reference>
<dbReference type="OrthoDB" id="2078716at2"/>
<dbReference type="Pfam" id="PF03845">
    <property type="entry name" value="Spore_permease"/>
    <property type="match status" value="1"/>
</dbReference>
<name>A0A0K2SHT4_LIMPI</name>
<keyword evidence="3" id="KW-0813">Transport</keyword>
<feature type="transmembrane region" description="Helical" evidence="8">
    <location>
        <begin position="20"/>
        <end position="41"/>
    </location>
</feature>
<keyword evidence="4" id="KW-0309">Germination</keyword>
<protein>
    <recommendedName>
        <fullName evidence="11">Spore germination protein</fullName>
    </recommendedName>
</protein>
<dbReference type="KEGG" id="lpil:LIP_0796"/>
<dbReference type="RefSeq" id="WP_068134528.1">
    <property type="nucleotide sequence ID" value="NZ_AP014924.1"/>
</dbReference>
<evidence type="ECO:0000256" key="1">
    <source>
        <dbReference type="ARBA" id="ARBA00004141"/>
    </source>
</evidence>
<reference evidence="10" key="2">
    <citation type="journal article" date="2016" name="Int. J. Syst. Evol. Microbiol.">
        <title>Complete genome sequence and cell structure of Limnochorda pilosa, a Gram-negative spore-former within the phylum Firmicutes.</title>
        <authorList>
            <person name="Watanabe M."/>
            <person name="Kojima H."/>
            <person name="Fukui M."/>
        </authorList>
    </citation>
    <scope>NUCLEOTIDE SEQUENCE [LARGE SCALE GENOMIC DNA]</scope>
    <source>
        <strain evidence="10">HC45</strain>
    </source>
</reference>
<dbReference type="GO" id="GO:0009847">
    <property type="term" value="P:spore germination"/>
    <property type="evidence" value="ECO:0007669"/>
    <property type="project" value="InterPro"/>
</dbReference>
<dbReference type="PANTHER" id="PTHR34975:SF2">
    <property type="entry name" value="SPORE GERMINATION PROTEIN A2"/>
    <property type="match status" value="1"/>
</dbReference>
<dbReference type="AlphaFoldDB" id="A0A0K2SHT4"/>
<organism evidence="9 10">
    <name type="scientific">Limnochorda pilosa</name>
    <dbReference type="NCBI Taxonomy" id="1555112"/>
    <lineage>
        <taxon>Bacteria</taxon>
        <taxon>Bacillati</taxon>
        <taxon>Bacillota</taxon>
        <taxon>Limnochordia</taxon>
        <taxon>Limnochordales</taxon>
        <taxon>Limnochordaceae</taxon>
        <taxon>Limnochorda</taxon>
    </lineage>
</organism>
<evidence type="ECO:0000256" key="6">
    <source>
        <dbReference type="ARBA" id="ARBA00022989"/>
    </source>
</evidence>
<feature type="transmembrane region" description="Helical" evidence="8">
    <location>
        <begin position="116"/>
        <end position="141"/>
    </location>
</feature>
<feature type="transmembrane region" description="Helical" evidence="8">
    <location>
        <begin position="234"/>
        <end position="257"/>
    </location>
</feature>
<feature type="transmembrane region" description="Helical" evidence="8">
    <location>
        <begin position="48"/>
        <end position="68"/>
    </location>
</feature>
<dbReference type="Proteomes" id="UP000065807">
    <property type="component" value="Chromosome"/>
</dbReference>
<feature type="transmembrane region" description="Helical" evidence="8">
    <location>
        <begin position="311"/>
        <end position="331"/>
    </location>
</feature>
<comment type="subcellular location">
    <subcellularLocation>
        <location evidence="1">Membrane</location>
        <topology evidence="1">Multi-pass membrane protein</topology>
    </subcellularLocation>
</comment>
<evidence type="ECO:0000256" key="5">
    <source>
        <dbReference type="ARBA" id="ARBA00022692"/>
    </source>
</evidence>
<dbReference type="InterPro" id="IPR004761">
    <property type="entry name" value="Spore_GerAB"/>
</dbReference>
<evidence type="ECO:0008006" key="11">
    <source>
        <dbReference type="Google" id="ProtNLM"/>
    </source>
</evidence>
<feature type="transmembrane region" description="Helical" evidence="8">
    <location>
        <begin position="278"/>
        <end position="299"/>
    </location>
</feature>
<dbReference type="GO" id="GO:0016020">
    <property type="term" value="C:membrane"/>
    <property type="evidence" value="ECO:0007669"/>
    <property type="project" value="UniProtKB-SubCell"/>
</dbReference>
<proteinExistence type="inferred from homology"/>
<evidence type="ECO:0000256" key="3">
    <source>
        <dbReference type="ARBA" id="ARBA00022448"/>
    </source>
</evidence>
<dbReference type="NCBIfam" id="TIGR00912">
    <property type="entry name" value="2A0309"/>
    <property type="match status" value="1"/>
</dbReference>
<keyword evidence="6 8" id="KW-1133">Transmembrane helix</keyword>
<keyword evidence="5 8" id="KW-0812">Transmembrane</keyword>
<dbReference type="EMBL" id="AP014924">
    <property type="protein sequence ID" value="BAS26653.1"/>
    <property type="molecule type" value="Genomic_DNA"/>
</dbReference>
<dbReference type="PANTHER" id="PTHR34975">
    <property type="entry name" value="SPORE GERMINATION PROTEIN A2"/>
    <property type="match status" value="1"/>
</dbReference>